<keyword evidence="2" id="KW-0805">Transcription regulation</keyword>
<dbReference type="Gene3D" id="1.10.10.10">
    <property type="entry name" value="Winged helix-like DNA-binding domain superfamily/Winged helix DNA-binding domain"/>
    <property type="match status" value="1"/>
</dbReference>
<dbReference type="InterPro" id="IPR007627">
    <property type="entry name" value="RNA_pol_sigma70_r2"/>
</dbReference>
<dbReference type="EMBL" id="JAZGQK010000016">
    <property type="protein sequence ID" value="MEE6260622.1"/>
    <property type="molecule type" value="Genomic_DNA"/>
</dbReference>
<dbReference type="Gene3D" id="1.10.1740.10">
    <property type="match status" value="1"/>
</dbReference>
<protein>
    <submittedName>
        <fullName evidence="7">RNA polymerase sigma factor</fullName>
    </submittedName>
</protein>
<dbReference type="SUPFAM" id="SSF88659">
    <property type="entry name" value="Sigma3 and sigma4 domains of RNA polymerase sigma factors"/>
    <property type="match status" value="1"/>
</dbReference>
<dbReference type="InterPro" id="IPR014284">
    <property type="entry name" value="RNA_pol_sigma-70_dom"/>
</dbReference>
<evidence type="ECO:0000313" key="7">
    <source>
        <dbReference type="EMBL" id="MEE6260622.1"/>
    </source>
</evidence>
<accession>A0ABU7RVS3</accession>
<dbReference type="InterPro" id="IPR013325">
    <property type="entry name" value="RNA_pol_sigma_r2"/>
</dbReference>
<dbReference type="SUPFAM" id="SSF88946">
    <property type="entry name" value="Sigma2 domain of RNA polymerase sigma factors"/>
    <property type="match status" value="1"/>
</dbReference>
<dbReference type="Proteomes" id="UP001332243">
    <property type="component" value="Unassembled WGS sequence"/>
</dbReference>
<reference evidence="7 8" key="1">
    <citation type="submission" date="2024-01" db="EMBL/GenBank/DDBJ databases">
        <title>Genome insights into Plantactinospora sonchi sp. nov.</title>
        <authorList>
            <person name="Wang L."/>
        </authorList>
    </citation>
    <scope>NUCLEOTIDE SEQUENCE [LARGE SCALE GENOMIC DNA]</scope>
    <source>
        <strain evidence="7 8">NEAU-QY2</strain>
    </source>
</reference>
<dbReference type="InterPro" id="IPR039425">
    <property type="entry name" value="RNA_pol_sigma-70-like"/>
</dbReference>
<evidence type="ECO:0000259" key="6">
    <source>
        <dbReference type="Pfam" id="PF08281"/>
    </source>
</evidence>
<keyword evidence="8" id="KW-1185">Reference proteome</keyword>
<sequence length="186" mass="20987">MMELGDEELLRRVGSGDRRAFEVFYARHAPWLTLRLHRRCRDPELVADLLQETFLAVWRAADGYRGHGEVVGWVWTIAARRLIDASRRALARPRTAAGTDEFGSARSPWAELVRSPSAEEEAMRRAYDGELEQALRRLSPELRAVLQATVLDGLTVREAAILLGVPEGTVKTRAMRARRELRAALS</sequence>
<dbReference type="PANTHER" id="PTHR43133">
    <property type="entry name" value="RNA POLYMERASE ECF-TYPE SIGMA FACTO"/>
    <property type="match status" value="1"/>
</dbReference>
<evidence type="ECO:0000256" key="4">
    <source>
        <dbReference type="ARBA" id="ARBA00023163"/>
    </source>
</evidence>
<comment type="similarity">
    <text evidence="1">Belongs to the sigma-70 factor family. ECF subfamily.</text>
</comment>
<dbReference type="InterPro" id="IPR036388">
    <property type="entry name" value="WH-like_DNA-bd_sf"/>
</dbReference>
<comment type="caution">
    <text evidence="7">The sequence shown here is derived from an EMBL/GenBank/DDBJ whole genome shotgun (WGS) entry which is preliminary data.</text>
</comment>
<feature type="domain" description="RNA polymerase sigma factor 70 region 4 type 2" evidence="6">
    <location>
        <begin position="130"/>
        <end position="181"/>
    </location>
</feature>
<name>A0ABU7RVS3_9ACTN</name>
<dbReference type="Pfam" id="PF04542">
    <property type="entry name" value="Sigma70_r2"/>
    <property type="match status" value="1"/>
</dbReference>
<evidence type="ECO:0000256" key="1">
    <source>
        <dbReference type="ARBA" id="ARBA00010641"/>
    </source>
</evidence>
<organism evidence="7 8">
    <name type="scientific">Plantactinospora sonchi</name>
    <dbReference type="NCBI Taxonomy" id="1544735"/>
    <lineage>
        <taxon>Bacteria</taxon>
        <taxon>Bacillati</taxon>
        <taxon>Actinomycetota</taxon>
        <taxon>Actinomycetes</taxon>
        <taxon>Micromonosporales</taxon>
        <taxon>Micromonosporaceae</taxon>
        <taxon>Plantactinospora</taxon>
    </lineage>
</organism>
<evidence type="ECO:0000256" key="2">
    <source>
        <dbReference type="ARBA" id="ARBA00023015"/>
    </source>
</evidence>
<gene>
    <name evidence="7" type="ORF">V1633_19230</name>
</gene>
<evidence type="ECO:0000313" key="8">
    <source>
        <dbReference type="Proteomes" id="UP001332243"/>
    </source>
</evidence>
<evidence type="ECO:0000259" key="5">
    <source>
        <dbReference type="Pfam" id="PF04542"/>
    </source>
</evidence>
<proteinExistence type="inferred from homology"/>
<dbReference type="InterPro" id="IPR013324">
    <property type="entry name" value="RNA_pol_sigma_r3/r4-like"/>
</dbReference>
<evidence type="ECO:0000256" key="3">
    <source>
        <dbReference type="ARBA" id="ARBA00023082"/>
    </source>
</evidence>
<dbReference type="Pfam" id="PF08281">
    <property type="entry name" value="Sigma70_r4_2"/>
    <property type="match status" value="1"/>
</dbReference>
<dbReference type="NCBIfam" id="TIGR02937">
    <property type="entry name" value="sigma70-ECF"/>
    <property type="match status" value="1"/>
</dbReference>
<dbReference type="CDD" id="cd06171">
    <property type="entry name" value="Sigma70_r4"/>
    <property type="match status" value="1"/>
</dbReference>
<keyword evidence="3" id="KW-0731">Sigma factor</keyword>
<feature type="domain" description="RNA polymerase sigma-70 region 2" evidence="5">
    <location>
        <begin position="24"/>
        <end position="89"/>
    </location>
</feature>
<dbReference type="InterPro" id="IPR013249">
    <property type="entry name" value="RNA_pol_sigma70_r4_t2"/>
</dbReference>
<keyword evidence="4" id="KW-0804">Transcription</keyword>
<dbReference type="PANTHER" id="PTHR43133:SF46">
    <property type="entry name" value="RNA POLYMERASE SIGMA-70 FACTOR ECF SUBFAMILY"/>
    <property type="match status" value="1"/>
</dbReference>